<evidence type="ECO:0000259" key="5">
    <source>
        <dbReference type="PROSITE" id="PS50404"/>
    </source>
</evidence>
<keyword evidence="8" id="KW-1185">Reference proteome</keyword>
<evidence type="ECO:0000256" key="1">
    <source>
        <dbReference type="ARBA" id="ARBA00012452"/>
    </source>
</evidence>
<dbReference type="PANTHER" id="PTHR43968">
    <property type="match status" value="1"/>
</dbReference>
<dbReference type="SFLD" id="SFLDS00019">
    <property type="entry name" value="Glutathione_Transferase_(cytos"/>
    <property type="match status" value="1"/>
</dbReference>
<dbReference type="SUPFAM" id="SSF47616">
    <property type="entry name" value="GST C-terminal domain-like"/>
    <property type="match status" value="1"/>
</dbReference>
<dbReference type="Gene3D" id="3.40.30.10">
    <property type="entry name" value="Glutaredoxin"/>
    <property type="match status" value="1"/>
</dbReference>
<dbReference type="InterPro" id="IPR010987">
    <property type="entry name" value="Glutathione-S-Trfase_C-like"/>
</dbReference>
<dbReference type="Pfam" id="PF13409">
    <property type="entry name" value="GST_N_2"/>
    <property type="match status" value="1"/>
</dbReference>
<dbReference type="EC" id="2.5.1.18" evidence="1"/>
<accession>A0ABV8CCZ2</accession>
<evidence type="ECO:0000256" key="4">
    <source>
        <dbReference type="ARBA" id="ARBA00047960"/>
    </source>
</evidence>
<evidence type="ECO:0000313" key="8">
    <source>
        <dbReference type="Proteomes" id="UP001595758"/>
    </source>
</evidence>
<dbReference type="SUPFAM" id="SSF52833">
    <property type="entry name" value="Thioredoxin-like"/>
    <property type="match status" value="1"/>
</dbReference>
<dbReference type="InterPro" id="IPR040079">
    <property type="entry name" value="Glutathione_S-Trfase"/>
</dbReference>
<name>A0ABV8CCZ2_9GAMM</name>
<evidence type="ECO:0000256" key="3">
    <source>
        <dbReference type="ARBA" id="ARBA00023002"/>
    </source>
</evidence>
<reference evidence="8" key="1">
    <citation type="journal article" date="2019" name="Int. J. Syst. Evol. Microbiol.">
        <title>The Global Catalogue of Microorganisms (GCM) 10K type strain sequencing project: providing services to taxonomists for standard genome sequencing and annotation.</title>
        <authorList>
            <consortium name="The Broad Institute Genomics Platform"/>
            <consortium name="The Broad Institute Genome Sequencing Center for Infectious Disease"/>
            <person name="Wu L."/>
            <person name="Ma J."/>
        </authorList>
    </citation>
    <scope>NUCLEOTIDE SEQUENCE [LARGE SCALE GENOMIC DNA]</scope>
    <source>
        <strain evidence="8">CCUG 59858</strain>
    </source>
</reference>
<keyword evidence="3" id="KW-0560">Oxidoreductase</keyword>
<dbReference type="PANTHER" id="PTHR43968:SF6">
    <property type="entry name" value="GLUTATHIONE S-TRANSFERASE OMEGA"/>
    <property type="match status" value="1"/>
</dbReference>
<dbReference type="CDD" id="cd00299">
    <property type="entry name" value="GST_C_family"/>
    <property type="match status" value="1"/>
</dbReference>
<dbReference type="InterPro" id="IPR045073">
    <property type="entry name" value="Omega/Tau-like"/>
</dbReference>
<sequence length="219" mass="25789">MHLTLYSFRICPFVERTNIVINENNIPCERIYVDIRNKPDWFLKLSPLGKVPLLKVNDTLIFESSVINEFLDEISTSKLYPSDPVKRAYNKSWIEWGSTLIFDAYKMTLATDDISFEQQRTIVDKKLAILENEISLQPFFNGKDFSMVDIAYAPLFKRFDMLSQQYDVHLLENYPKLRKWSENILTRESVVKGFHENFGEELFLLLKLKNSCLIKQDRS</sequence>
<dbReference type="InterPro" id="IPR004045">
    <property type="entry name" value="Glutathione_S-Trfase_N"/>
</dbReference>
<comment type="catalytic activity">
    <reaction evidence="4">
        <text>RX + glutathione = an S-substituted glutathione + a halide anion + H(+)</text>
        <dbReference type="Rhea" id="RHEA:16437"/>
        <dbReference type="ChEBI" id="CHEBI:15378"/>
        <dbReference type="ChEBI" id="CHEBI:16042"/>
        <dbReference type="ChEBI" id="CHEBI:17792"/>
        <dbReference type="ChEBI" id="CHEBI:57925"/>
        <dbReference type="ChEBI" id="CHEBI:90779"/>
        <dbReference type="EC" id="2.5.1.18"/>
    </reaction>
</comment>
<comment type="caution">
    <text evidence="7">The sequence shown here is derived from an EMBL/GenBank/DDBJ whole genome shotgun (WGS) entry which is preliminary data.</text>
</comment>
<protein>
    <recommendedName>
        <fullName evidence="1">glutathione transferase</fullName>
        <ecNumber evidence="1">2.5.1.18</ecNumber>
    </recommendedName>
</protein>
<dbReference type="InterPro" id="IPR036282">
    <property type="entry name" value="Glutathione-S-Trfase_C_sf"/>
</dbReference>
<dbReference type="PROSITE" id="PS50404">
    <property type="entry name" value="GST_NTER"/>
    <property type="match status" value="1"/>
</dbReference>
<evidence type="ECO:0000259" key="6">
    <source>
        <dbReference type="PROSITE" id="PS50405"/>
    </source>
</evidence>
<evidence type="ECO:0000256" key="2">
    <source>
        <dbReference type="ARBA" id="ARBA00022679"/>
    </source>
</evidence>
<dbReference type="Proteomes" id="UP001595758">
    <property type="component" value="Unassembled WGS sequence"/>
</dbReference>
<dbReference type="InterPro" id="IPR005442">
    <property type="entry name" value="GST_omega"/>
</dbReference>
<dbReference type="InterPro" id="IPR036249">
    <property type="entry name" value="Thioredoxin-like_sf"/>
</dbReference>
<dbReference type="SFLD" id="SFLDG01152">
    <property type="entry name" value="Main.3:_Omega-_and_Tau-like"/>
    <property type="match status" value="1"/>
</dbReference>
<dbReference type="Pfam" id="PF13410">
    <property type="entry name" value="GST_C_2"/>
    <property type="match status" value="1"/>
</dbReference>
<dbReference type="PRINTS" id="PR01625">
    <property type="entry name" value="GSTRNSFRASEO"/>
</dbReference>
<dbReference type="SFLD" id="SFLDG00358">
    <property type="entry name" value="Main_(cytGST)"/>
    <property type="match status" value="1"/>
</dbReference>
<dbReference type="EMBL" id="JBHSAB010000002">
    <property type="protein sequence ID" value="MFC3908057.1"/>
    <property type="molecule type" value="Genomic_DNA"/>
</dbReference>
<feature type="domain" description="GST C-terminal" evidence="6">
    <location>
        <begin position="83"/>
        <end position="213"/>
    </location>
</feature>
<evidence type="ECO:0000313" key="7">
    <source>
        <dbReference type="EMBL" id="MFC3908057.1"/>
    </source>
</evidence>
<feature type="domain" description="GST N-terminal" evidence="5">
    <location>
        <begin position="1"/>
        <end position="79"/>
    </location>
</feature>
<proteinExistence type="predicted"/>
<dbReference type="PROSITE" id="PS50405">
    <property type="entry name" value="GST_CTER"/>
    <property type="match status" value="1"/>
</dbReference>
<dbReference type="RefSeq" id="WP_382340992.1">
    <property type="nucleotide sequence ID" value="NZ_JBHSAB010000002.1"/>
</dbReference>
<organism evidence="7 8">
    <name type="scientific">Legionella dresdenensis</name>
    <dbReference type="NCBI Taxonomy" id="450200"/>
    <lineage>
        <taxon>Bacteria</taxon>
        <taxon>Pseudomonadati</taxon>
        <taxon>Pseudomonadota</taxon>
        <taxon>Gammaproteobacteria</taxon>
        <taxon>Legionellales</taxon>
        <taxon>Legionellaceae</taxon>
        <taxon>Legionella</taxon>
    </lineage>
</organism>
<gene>
    <name evidence="7" type="ORF">ACFORL_03050</name>
</gene>
<dbReference type="InterPro" id="IPR050983">
    <property type="entry name" value="GST_Omega/HSP26"/>
</dbReference>
<keyword evidence="2" id="KW-0808">Transferase</keyword>
<dbReference type="Gene3D" id="1.20.1050.10">
    <property type="match status" value="1"/>
</dbReference>